<reference evidence="2" key="2">
    <citation type="journal article" date="2023" name="IMA Fungus">
        <title>Comparative genomic study of the Penicillium genus elucidates a diverse pangenome and 15 lateral gene transfer events.</title>
        <authorList>
            <person name="Petersen C."/>
            <person name="Sorensen T."/>
            <person name="Nielsen M.R."/>
            <person name="Sondergaard T.E."/>
            <person name="Sorensen J.L."/>
            <person name="Fitzpatrick D.A."/>
            <person name="Frisvad J.C."/>
            <person name="Nielsen K.L."/>
        </authorList>
    </citation>
    <scope>NUCLEOTIDE SEQUENCE</scope>
    <source>
        <strain evidence="2">IBT 19713</strain>
    </source>
</reference>
<protein>
    <submittedName>
        <fullName evidence="2">Uncharacterized protein</fullName>
    </submittedName>
</protein>
<keyword evidence="3" id="KW-1185">Reference proteome</keyword>
<sequence>MEKTDSQTPSTPTVIPAPVSACDVLTPLSQDTGLPTSGAVAARVRQQMRENASSPSPASSPSSSHSDSATRSGGELSPVQKRSETLLPMGKREGDAVRTWRRMIVEYR</sequence>
<feature type="compositionally biased region" description="Low complexity" evidence="1">
    <location>
        <begin position="52"/>
        <end position="69"/>
    </location>
</feature>
<feature type="region of interest" description="Disordered" evidence="1">
    <location>
        <begin position="44"/>
        <end position="98"/>
    </location>
</feature>
<accession>A0A9W9TXQ1</accession>
<name>A0A9W9TXQ1_9EURO</name>
<evidence type="ECO:0000256" key="1">
    <source>
        <dbReference type="SAM" id="MobiDB-lite"/>
    </source>
</evidence>
<dbReference type="OrthoDB" id="4362480at2759"/>
<reference evidence="2" key="1">
    <citation type="submission" date="2022-11" db="EMBL/GenBank/DDBJ databases">
        <authorList>
            <person name="Petersen C."/>
        </authorList>
    </citation>
    <scope>NUCLEOTIDE SEQUENCE</scope>
    <source>
        <strain evidence="2">IBT 19713</strain>
    </source>
</reference>
<dbReference type="EMBL" id="JAPQKS010000002">
    <property type="protein sequence ID" value="KAJ5247540.1"/>
    <property type="molecule type" value="Genomic_DNA"/>
</dbReference>
<dbReference type="GeneID" id="83199123"/>
<evidence type="ECO:0000313" key="3">
    <source>
        <dbReference type="Proteomes" id="UP001150941"/>
    </source>
</evidence>
<gene>
    <name evidence="2" type="ORF">N7468_002523</name>
</gene>
<dbReference type="Proteomes" id="UP001150941">
    <property type="component" value="Unassembled WGS sequence"/>
</dbReference>
<dbReference type="AlphaFoldDB" id="A0A9W9TXQ1"/>
<evidence type="ECO:0000313" key="2">
    <source>
        <dbReference type="EMBL" id="KAJ5247540.1"/>
    </source>
</evidence>
<comment type="caution">
    <text evidence="2">The sequence shown here is derived from an EMBL/GenBank/DDBJ whole genome shotgun (WGS) entry which is preliminary data.</text>
</comment>
<dbReference type="RefSeq" id="XP_058334961.1">
    <property type="nucleotide sequence ID" value="XM_058471820.1"/>
</dbReference>
<proteinExistence type="predicted"/>
<organism evidence="2 3">
    <name type="scientific">Penicillium chermesinum</name>
    <dbReference type="NCBI Taxonomy" id="63820"/>
    <lineage>
        <taxon>Eukaryota</taxon>
        <taxon>Fungi</taxon>
        <taxon>Dikarya</taxon>
        <taxon>Ascomycota</taxon>
        <taxon>Pezizomycotina</taxon>
        <taxon>Eurotiomycetes</taxon>
        <taxon>Eurotiomycetidae</taxon>
        <taxon>Eurotiales</taxon>
        <taxon>Aspergillaceae</taxon>
        <taxon>Penicillium</taxon>
    </lineage>
</organism>